<comment type="subcellular location">
    <subcellularLocation>
        <location evidence="1">Membrane</location>
        <topology evidence="1">Single-pass type I membrane protein</topology>
    </subcellularLocation>
</comment>
<evidence type="ECO:0000259" key="11">
    <source>
        <dbReference type="PROSITE" id="PS50214"/>
    </source>
</evidence>
<dbReference type="InterPro" id="IPR018358">
    <property type="entry name" value="Disintegrin_CS"/>
</dbReference>
<evidence type="ECO:0000256" key="8">
    <source>
        <dbReference type="PROSITE-ProRule" id="PRU00276"/>
    </source>
</evidence>
<evidence type="ECO:0000256" key="4">
    <source>
        <dbReference type="ARBA" id="ARBA00023136"/>
    </source>
</evidence>
<feature type="binding site" evidence="8">
    <location>
        <position position="343"/>
    </location>
    <ligand>
        <name>Zn(2+)</name>
        <dbReference type="ChEBI" id="CHEBI:29105"/>
        <note>catalytic</note>
    </ligand>
</feature>
<dbReference type="PANTHER" id="PTHR11905:SF239">
    <property type="entry name" value="A DISINTEGRIN AND METALLOPEPTIDASE DOMAIN 26B-RELATED"/>
    <property type="match status" value="1"/>
</dbReference>
<keyword evidence="8" id="KW-0479">Metal-binding</keyword>
<dbReference type="SMART" id="SM00050">
    <property type="entry name" value="DISIN"/>
    <property type="match status" value="1"/>
</dbReference>
<organism evidence="13 14">
    <name type="scientific">Urocitellus parryii</name>
    <name type="common">Arctic ground squirrel</name>
    <name type="synonym">Spermophilus parryii</name>
    <dbReference type="NCBI Taxonomy" id="9999"/>
    <lineage>
        <taxon>Eukaryota</taxon>
        <taxon>Metazoa</taxon>
        <taxon>Chordata</taxon>
        <taxon>Craniata</taxon>
        <taxon>Vertebrata</taxon>
        <taxon>Euteleostomi</taxon>
        <taxon>Mammalia</taxon>
        <taxon>Eutheria</taxon>
        <taxon>Euarchontoglires</taxon>
        <taxon>Glires</taxon>
        <taxon>Rodentia</taxon>
        <taxon>Sciuromorpha</taxon>
        <taxon>Sciuridae</taxon>
        <taxon>Xerinae</taxon>
        <taxon>Marmotini</taxon>
        <taxon>Urocitellus</taxon>
    </lineage>
</organism>
<feature type="disulfide bond" evidence="8">
    <location>
        <begin position="360"/>
        <end position="365"/>
    </location>
</feature>
<dbReference type="GO" id="GO:0008584">
    <property type="term" value="P:male gonad development"/>
    <property type="evidence" value="ECO:0007669"/>
    <property type="project" value="TreeGrafter"/>
</dbReference>
<dbReference type="PANTHER" id="PTHR11905">
    <property type="entry name" value="ADAM A DISINTEGRIN AND METALLOPROTEASE DOMAIN"/>
    <property type="match status" value="1"/>
</dbReference>
<dbReference type="PRINTS" id="PR00289">
    <property type="entry name" value="DISINTEGRIN"/>
</dbReference>
<feature type="transmembrane region" description="Helical" evidence="9">
    <location>
        <begin position="693"/>
        <end position="711"/>
    </location>
</feature>
<evidence type="ECO:0000256" key="3">
    <source>
        <dbReference type="ARBA" id="ARBA00022989"/>
    </source>
</evidence>
<dbReference type="InterPro" id="IPR002870">
    <property type="entry name" value="Peptidase_M12B_N"/>
</dbReference>
<dbReference type="GO" id="GO:0046872">
    <property type="term" value="F:metal ion binding"/>
    <property type="evidence" value="ECO:0007669"/>
    <property type="project" value="UniProtKB-KW"/>
</dbReference>
<reference evidence="13" key="2">
    <citation type="submission" date="2025-09" db="UniProtKB">
        <authorList>
            <consortium name="Ensembl"/>
        </authorList>
    </citation>
    <scope>IDENTIFICATION</scope>
</reference>
<dbReference type="InterPro" id="IPR000742">
    <property type="entry name" value="EGF"/>
</dbReference>
<dbReference type="GO" id="GO:1990913">
    <property type="term" value="C:sperm head plasma membrane"/>
    <property type="evidence" value="ECO:0007669"/>
    <property type="project" value="TreeGrafter"/>
</dbReference>
<feature type="binding site" evidence="8">
    <location>
        <position position="347"/>
    </location>
    <ligand>
        <name>Zn(2+)</name>
        <dbReference type="ChEBI" id="CHEBI:29105"/>
        <note>catalytic</note>
    </ligand>
</feature>
<feature type="binding site" evidence="8">
    <location>
        <position position="353"/>
    </location>
    <ligand>
        <name>Zn(2+)</name>
        <dbReference type="ChEBI" id="CHEBI:29105"/>
        <note>catalytic</note>
    </ligand>
</feature>
<dbReference type="FunFam" id="4.10.70.10:FF:000001">
    <property type="entry name" value="Disintegrin and metalloproteinase domain-containing protein 22"/>
    <property type="match status" value="1"/>
</dbReference>
<dbReference type="InterPro" id="IPR034027">
    <property type="entry name" value="Reprolysin_adamalysin"/>
</dbReference>
<dbReference type="GO" id="GO:0004222">
    <property type="term" value="F:metalloendopeptidase activity"/>
    <property type="evidence" value="ECO:0007669"/>
    <property type="project" value="InterPro"/>
</dbReference>
<name>A0A8D2HE96_UROPR</name>
<evidence type="ECO:0008006" key="15">
    <source>
        <dbReference type="Google" id="ProtNLM"/>
    </source>
</evidence>
<dbReference type="GeneTree" id="ENSGT00940000162672"/>
<dbReference type="Ensembl" id="ENSUPAT00010012617.1">
    <property type="protein sequence ID" value="ENSUPAP00010010984.1"/>
    <property type="gene ID" value="ENSUPAG00010008875.1"/>
</dbReference>
<dbReference type="InterPro" id="IPR001590">
    <property type="entry name" value="Peptidase_M12B"/>
</dbReference>
<dbReference type="Pfam" id="PF01421">
    <property type="entry name" value="Reprolysin"/>
    <property type="match status" value="1"/>
</dbReference>
<keyword evidence="4 9" id="KW-0472">Membrane</keyword>
<evidence type="ECO:0000313" key="13">
    <source>
        <dbReference type="Ensembl" id="ENSUPAP00010010984.1"/>
    </source>
</evidence>
<dbReference type="CDD" id="cd04269">
    <property type="entry name" value="ZnMc_adamalysin_II_like"/>
    <property type="match status" value="1"/>
</dbReference>
<evidence type="ECO:0000256" key="5">
    <source>
        <dbReference type="ARBA" id="ARBA00023157"/>
    </source>
</evidence>
<evidence type="ECO:0000259" key="12">
    <source>
        <dbReference type="PROSITE" id="PS50215"/>
    </source>
</evidence>
<evidence type="ECO:0000256" key="7">
    <source>
        <dbReference type="PROSITE-ProRule" id="PRU00076"/>
    </source>
</evidence>
<dbReference type="SMART" id="SM00608">
    <property type="entry name" value="ACR"/>
    <property type="match status" value="1"/>
</dbReference>
<keyword evidence="2 9" id="KW-0812">Transmembrane</keyword>
<dbReference type="GO" id="GO:0009897">
    <property type="term" value="C:external side of plasma membrane"/>
    <property type="evidence" value="ECO:0007669"/>
    <property type="project" value="TreeGrafter"/>
</dbReference>
<evidence type="ECO:0000313" key="14">
    <source>
        <dbReference type="Proteomes" id="UP000694417"/>
    </source>
</evidence>
<dbReference type="PROSITE" id="PS50026">
    <property type="entry name" value="EGF_3"/>
    <property type="match status" value="1"/>
</dbReference>
<feature type="disulfide bond" evidence="7">
    <location>
        <begin position="654"/>
        <end position="663"/>
    </location>
</feature>
<dbReference type="InterPro" id="IPR006586">
    <property type="entry name" value="ADAM_Cys-rich"/>
</dbReference>
<dbReference type="Gene3D" id="3.40.390.10">
    <property type="entry name" value="Collagenase (Catalytic Domain)"/>
    <property type="match status" value="1"/>
</dbReference>
<evidence type="ECO:0000256" key="6">
    <source>
        <dbReference type="PROSITE-ProRule" id="PRU00068"/>
    </source>
</evidence>
<dbReference type="SUPFAM" id="SSF55486">
    <property type="entry name" value="Metalloproteases ('zincins'), catalytic domain"/>
    <property type="match status" value="1"/>
</dbReference>
<evidence type="ECO:0000259" key="10">
    <source>
        <dbReference type="PROSITE" id="PS50026"/>
    </source>
</evidence>
<feature type="domain" description="Disintegrin" evidence="11">
    <location>
        <begin position="407"/>
        <end position="493"/>
    </location>
</feature>
<evidence type="ECO:0000256" key="1">
    <source>
        <dbReference type="ARBA" id="ARBA00004479"/>
    </source>
</evidence>
<dbReference type="AlphaFoldDB" id="A0A8D2HE96"/>
<dbReference type="PROSITE" id="PS00427">
    <property type="entry name" value="DISINTEGRIN_1"/>
    <property type="match status" value="1"/>
</dbReference>
<feature type="active site" evidence="8">
    <location>
        <position position="344"/>
    </location>
</feature>
<evidence type="ECO:0000256" key="9">
    <source>
        <dbReference type="SAM" id="Phobius"/>
    </source>
</evidence>
<comment type="caution">
    <text evidence="7">Lacks conserved residue(s) required for the propagation of feature annotation.</text>
</comment>
<feature type="domain" description="Peptidase M12B" evidence="12">
    <location>
        <begin position="208"/>
        <end position="399"/>
    </location>
</feature>
<dbReference type="InterPro" id="IPR024079">
    <property type="entry name" value="MetalloPept_cat_dom_sf"/>
</dbReference>
<dbReference type="SUPFAM" id="SSF57552">
    <property type="entry name" value="Blood coagulation inhibitor (disintegrin)"/>
    <property type="match status" value="1"/>
</dbReference>
<dbReference type="Pfam" id="PF08516">
    <property type="entry name" value="ADAM_CR"/>
    <property type="match status" value="1"/>
</dbReference>
<keyword evidence="7" id="KW-0245">EGF-like domain</keyword>
<feature type="disulfide bond" evidence="6">
    <location>
        <begin position="465"/>
        <end position="485"/>
    </location>
</feature>
<dbReference type="InterPro" id="IPR001762">
    <property type="entry name" value="Disintegrin_dom"/>
</dbReference>
<accession>A0A8D2HE96</accession>
<keyword evidence="3 9" id="KW-1133">Transmembrane helix</keyword>
<keyword evidence="5 7" id="KW-1015">Disulfide bond</keyword>
<evidence type="ECO:0000256" key="2">
    <source>
        <dbReference type="ARBA" id="ARBA00022692"/>
    </source>
</evidence>
<reference evidence="13" key="1">
    <citation type="submission" date="2025-08" db="UniProtKB">
        <authorList>
            <consortium name="Ensembl"/>
        </authorList>
    </citation>
    <scope>IDENTIFICATION</scope>
</reference>
<dbReference type="Proteomes" id="UP000694417">
    <property type="component" value="Unplaced"/>
</dbReference>
<dbReference type="FunFam" id="3.40.390.10:FF:000002">
    <property type="entry name" value="Disintegrin and metalloproteinase domain-containing protein 22"/>
    <property type="match status" value="1"/>
</dbReference>
<keyword evidence="14" id="KW-1185">Reference proteome</keyword>
<dbReference type="Pfam" id="PF01562">
    <property type="entry name" value="Pep_M12B_propep"/>
    <property type="match status" value="1"/>
</dbReference>
<sequence length="779" mass="88304">MMAVGEALVHMRITVLHLCLGILLFLSGWAQIGHSQHHSLPEVVIPLRITGTHRGLRPPDWISYSLHFGGKKHIVHMKAKKLLVSKPFSVFTYTKQGAVLEDHPFVQSDCYYDGYVEGDPESLVALSTCLGGFQGMLEIHDNVYEIKPKRLSATFEHLVYKMHREKTQFPPMRCGLTEEELARQLKLQRRDNSILRQSGFEGWWTHTWYLETVLIVDYQRFLYKQSNVSFVIQEVFLLVNNIHSLLSPLGVDLILLGIEVWNEKNFFEVSNNIFGTLYEFCNWKRDNLDSRIKHDLAHFLVKQNFGMYFGIAYASTVCIPGLECGVDSFPDDDLYEVSLTIAHEMGHNLGMYHDVWICQCGQRHCMMSEERSDGTRFSNCSYAQMWENFKLMNCMLNAPKQEDIFRGTGCGNGVVEEGEECDCGSPILCTNHPCCSENCTLKFGSECASGLCCEDCLLLPPGQVCRENVSECDLPEWCNGTSPECPEDVYVQDGVRCMGGGYCHEKRCNARDEQCRQIFGKESRSAQESCYTEMNSRGDRFGNCGLSDDHYVMCNISDFLCGRVQCENVKEIPSLRSHTTVHWIDFNGVTCWSTDYHFGMTIPDIGDVKDGTECGNGQVCIHRKCVSMSLWASDCSPETCAMKGICNNKHHCHCDPNWEPPNCTRDGHGGSVDSGPPPAKEVQEWRARKRTPLFILLYWLLFICLWLLILITKKTQLKKKEENVQPSPKKEQLGSSLAFSSLGGTRERLDACGNCLKFVSASYQCFHLGSCSSFQSECY</sequence>
<proteinExistence type="predicted"/>
<protein>
    <recommendedName>
        <fullName evidence="15">Disintegrin and metalloproteinase domain-containing protein 20-like</fullName>
    </recommendedName>
</protein>
<feature type="domain" description="EGF-like" evidence="10">
    <location>
        <begin position="631"/>
        <end position="664"/>
    </location>
</feature>
<dbReference type="PROSITE" id="PS50214">
    <property type="entry name" value="DISINTEGRIN_2"/>
    <property type="match status" value="1"/>
</dbReference>
<dbReference type="PROSITE" id="PS50215">
    <property type="entry name" value="ADAM_MEPRO"/>
    <property type="match status" value="1"/>
</dbReference>
<dbReference type="Gene3D" id="4.10.70.10">
    <property type="entry name" value="Disintegrin domain"/>
    <property type="match status" value="1"/>
</dbReference>
<dbReference type="GO" id="GO:0006508">
    <property type="term" value="P:proteolysis"/>
    <property type="evidence" value="ECO:0007669"/>
    <property type="project" value="InterPro"/>
</dbReference>
<dbReference type="InterPro" id="IPR036436">
    <property type="entry name" value="Disintegrin_dom_sf"/>
</dbReference>
<keyword evidence="8" id="KW-0862">Zinc</keyword>
<dbReference type="Pfam" id="PF00200">
    <property type="entry name" value="Disintegrin"/>
    <property type="match status" value="1"/>
</dbReference>